<proteinExistence type="predicted"/>
<dbReference type="Proteomes" id="UP001218218">
    <property type="component" value="Unassembled WGS sequence"/>
</dbReference>
<dbReference type="PANTHER" id="PTHR45985">
    <property type="match status" value="1"/>
</dbReference>
<dbReference type="EMBL" id="JARIHO010000041">
    <property type="protein sequence ID" value="KAJ7327532.1"/>
    <property type="molecule type" value="Genomic_DNA"/>
</dbReference>
<sequence>MINTFLDWAQVQQDVWIVSNEQLLAWVQNPVPILQLDSIFNGIPTNENGLLSHCAFSDFLFFTCYGCPETKPAVGNPNPAQQVPDGQQCRLHIFPSLPFNSPVLRLELALLPLPMRSKHAREDPCEVLPRGLKQRARSKKVSRSTFPTPARAPQRQRVVLPQLPGLPHPRPHHPPPTAASATLFPPPRPRASPPRTPAPPRVPASVRRAHIPARSSATPAPAPRAASPLTSSAGTRKARCWR</sequence>
<organism evidence="2 3">
    <name type="scientific">Mycena albidolilacea</name>
    <dbReference type="NCBI Taxonomy" id="1033008"/>
    <lineage>
        <taxon>Eukaryota</taxon>
        <taxon>Fungi</taxon>
        <taxon>Dikarya</taxon>
        <taxon>Basidiomycota</taxon>
        <taxon>Agaricomycotina</taxon>
        <taxon>Agaricomycetes</taxon>
        <taxon>Agaricomycetidae</taxon>
        <taxon>Agaricales</taxon>
        <taxon>Marasmiineae</taxon>
        <taxon>Mycenaceae</taxon>
        <taxon>Mycena</taxon>
    </lineage>
</organism>
<feature type="compositionally biased region" description="Pro residues" evidence="1">
    <location>
        <begin position="184"/>
        <end position="202"/>
    </location>
</feature>
<reference evidence="2" key="1">
    <citation type="submission" date="2023-03" db="EMBL/GenBank/DDBJ databases">
        <title>Massive genome expansion in bonnet fungi (Mycena s.s.) driven by repeated elements and novel gene families across ecological guilds.</title>
        <authorList>
            <consortium name="Lawrence Berkeley National Laboratory"/>
            <person name="Harder C.B."/>
            <person name="Miyauchi S."/>
            <person name="Viragh M."/>
            <person name="Kuo A."/>
            <person name="Thoen E."/>
            <person name="Andreopoulos B."/>
            <person name="Lu D."/>
            <person name="Skrede I."/>
            <person name="Drula E."/>
            <person name="Henrissat B."/>
            <person name="Morin E."/>
            <person name="Kohler A."/>
            <person name="Barry K."/>
            <person name="LaButti K."/>
            <person name="Morin E."/>
            <person name="Salamov A."/>
            <person name="Lipzen A."/>
            <person name="Mereny Z."/>
            <person name="Hegedus B."/>
            <person name="Baldrian P."/>
            <person name="Stursova M."/>
            <person name="Weitz H."/>
            <person name="Taylor A."/>
            <person name="Grigoriev I.V."/>
            <person name="Nagy L.G."/>
            <person name="Martin F."/>
            <person name="Kauserud H."/>
        </authorList>
    </citation>
    <scope>NUCLEOTIDE SEQUENCE</scope>
    <source>
        <strain evidence="2">CBHHK002</strain>
    </source>
</reference>
<name>A0AAD7EJG0_9AGAR</name>
<keyword evidence="3" id="KW-1185">Reference proteome</keyword>
<accession>A0AAD7EJG0</accession>
<evidence type="ECO:0000313" key="3">
    <source>
        <dbReference type="Proteomes" id="UP001218218"/>
    </source>
</evidence>
<gene>
    <name evidence="2" type="ORF">DFH08DRAFT_1026572</name>
</gene>
<dbReference type="InterPro" id="IPR052740">
    <property type="entry name" value="CE4"/>
</dbReference>
<evidence type="ECO:0000313" key="2">
    <source>
        <dbReference type="EMBL" id="KAJ7327532.1"/>
    </source>
</evidence>
<feature type="region of interest" description="Disordered" evidence="1">
    <location>
        <begin position="121"/>
        <end position="242"/>
    </location>
</feature>
<feature type="compositionally biased region" description="Basic residues" evidence="1">
    <location>
        <begin position="132"/>
        <end position="142"/>
    </location>
</feature>
<dbReference type="PANTHER" id="PTHR45985:SF3">
    <property type="entry name" value="CHITIN DEACETYLASE-LIKE 4"/>
    <property type="match status" value="1"/>
</dbReference>
<feature type="compositionally biased region" description="Low complexity" evidence="1">
    <location>
        <begin position="212"/>
        <end position="233"/>
    </location>
</feature>
<evidence type="ECO:0000256" key="1">
    <source>
        <dbReference type="SAM" id="MobiDB-lite"/>
    </source>
</evidence>
<dbReference type="AlphaFoldDB" id="A0AAD7EJG0"/>
<protein>
    <submittedName>
        <fullName evidence="2">Uncharacterized protein</fullName>
    </submittedName>
</protein>
<comment type="caution">
    <text evidence="2">The sequence shown here is derived from an EMBL/GenBank/DDBJ whole genome shotgun (WGS) entry which is preliminary data.</text>
</comment>